<name>A0A6H9XAQ6_9CORY</name>
<dbReference type="SMART" id="SM00354">
    <property type="entry name" value="HTH_LACI"/>
    <property type="match status" value="1"/>
</dbReference>
<dbReference type="CDD" id="cd01392">
    <property type="entry name" value="HTH_LacI"/>
    <property type="match status" value="1"/>
</dbReference>
<dbReference type="InterPro" id="IPR028082">
    <property type="entry name" value="Peripla_BP_I"/>
</dbReference>
<dbReference type="InterPro" id="IPR001761">
    <property type="entry name" value="Peripla_BP/Lac1_sug-bd_dom"/>
</dbReference>
<dbReference type="GO" id="GO:0000976">
    <property type="term" value="F:transcription cis-regulatory region binding"/>
    <property type="evidence" value="ECO:0007669"/>
    <property type="project" value="TreeGrafter"/>
</dbReference>
<feature type="domain" description="HTH lacI-type" evidence="4">
    <location>
        <begin position="9"/>
        <end position="64"/>
    </location>
</feature>
<evidence type="ECO:0000259" key="4">
    <source>
        <dbReference type="PROSITE" id="PS50932"/>
    </source>
</evidence>
<comment type="caution">
    <text evidence="5">The sequence shown here is derived from an EMBL/GenBank/DDBJ whole genome shotgun (WGS) entry which is preliminary data.</text>
</comment>
<dbReference type="Gene3D" id="3.40.50.2300">
    <property type="match status" value="2"/>
</dbReference>
<protein>
    <submittedName>
        <fullName evidence="5">LacI family transcriptional regulator</fullName>
    </submittedName>
</protein>
<dbReference type="EMBL" id="UARK01000011">
    <property type="protein sequence ID" value="SPW28492.1"/>
    <property type="molecule type" value="Genomic_DNA"/>
</dbReference>
<keyword evidence="3" id="KW-0804">Transcription</keyword>
<accession>A0A6H9XAQ6</accession>
<organism evidence="5 6">
    <name type="scientific">Corynebacterium matruchotii</name>
    <dbReference type="NCBI Taxonomy" id="43768"/>
    <lineage>
        <taxon>Bacteria</taxon>
        <taxon>Bacillati</taxon>
        <taxon>Actinomycetota</taxon>
        <taxon>Actinomycetes</taxon>
        <taxon>Mycobacteriales</taxon>
        <taxon>Corynebacteriaceae</taxon>
        <taxon>Corynebacterium</taxon>
    </lineage>
</organism>
<dbReference type="Pfam" id="PF00532">
    <property type="entry name" value="Peripla_BP_1"/>
    <property type="match status" value="1"/>
</dbReference>
<keyword evidence="1" id="KW-0805">Transcription regulation</keyword>
<sequence length="363" mass="39157">MAKRSARRTSLASLAEELGVSRTTVSNAYNHPEQLSEDLRVRILDTAERLGYPGPDPAARSLRMKRVGSIGVLVTEHLAYAFEDMASVDFLAGLAEACIGFQTTLTLVPVGPTATNPSAALQLVNSAVVDGFVVYSVAKNDPYLEATHTRGLPTVVCDQPIDDNRFPFVGIDEGGAIAPAAQALVDAGHRHIGILCLRLCITDNDGLVTPERVEDAQHHVQQARVQGALRVFANAGIATHTIPIIERHTNTPEATYAAAKELLTNYPDITAILCTADTMALSAMQYAHDHGMSIPKDLSITGFDGIREARMRGIATVVQPNRAKGEYAGHTLMHMIDGEYYDDKTTLDVAFHPGTTIGPPRRR</sequence>
<dbReference type="InterPro" id="IPR010982">
    <property type="entry name" value="Lambda_DNA-bd_dom_sf"/>
</dbReference>
<dbReference type="InterPro" id="IPR000843">
    <property type="entry name" value="HTH_LacI"/>
</dbReference>
<evidence type="ECO:0000256" key="2">
    <source>
        <dbReference type="ARBA" id="ARBA00023125"/>
    </source>
</evidence>
<evidence type="ECO:0000313" key="6">
    <source>
        <dbReference type="Proteomes" id="UP000249886"/>
    </source>
</evidence>
<dbReference type="GeneID" id="84573697"/>
<evidence type="ECO:0000313" key="5">
    <source>
        <dbReference type="EMBL" id="SPW28492.1"/>
    </source>
</evidence>
<reference evidence="5 6" key="1">
    <citation type="submission" date="2018-06" db="EMBL/GenBank/DDBJ databases">
        <authorList>
            <consortium name="Pathogen Informatics"/>
            <person name="Doyle S."/>
        </authorList>
    </citation>
    <scope>NUCLEOTIDE SEQUENCE [LARGE SCALE GENOMIC DNA]</scope>
    <source>
        <strain evidence="5 6">NCTC10254</strain>
    </source>
</reference>
<dbReference type="Gene3D" id="1.10.260.40">
    <property type="entry name" value="lambda repressor-like DNA-binding domains"/>
    <property type="match status" value="1"/>
</dbReference>
<proteinExistence type="predicted"/>
<dbReference type="SUPFAM" id="SSF53822">
    <property type="entry name" value="Periplasmic binding protein-like I"/>
    <property type="match status" value="1"/>
</dbReference>
<dbReference type="RefSeq" id="WP_005525178.1">
    <property type="nucleotide sequence ID" value="NZ_CP050134.2"/>
</dbReference>
<dbReference type="PANTHER" id="PTHR30146:SF138">
    <property type="entry name" value="TRANSCRIPTIONAL REGULATORY PROTEIN"/>
    <property type="match status" value="1"/>
</dbReference>
<dbReference type="Proteomes" id="UP000249886">
    <property type="component" value="Unassembled WGS sequence"/>
</dbReference>
<evidence type="ECO:0000256" key="1">
    <source>
        <dbReference type="ARBA" id="ARBA00023015"/>
    </source>
</evidence>
<gene>
    <name evidence="5" type="primary">ccpA</name>
    <name evidence="5" type="ORF">NCTC10254_01438</name>
</gene>
<dbReference type="GO" id="GO:0003700">
    <property type="term" value="F:DNA-binding transcription factor activity"/>
    <property type="evidence" value="ECO:0007669"/>
    <property type="project" value="TreeGrafter"/>
</dbReference>
<dbReference type="AlphaFoldDB" id="A0A6H9XAQ6"/>
<evidence type="ECO:0000256" key="3">
    <source>
        <dbReference type="ARBA" id="ARBA00023163"/>
    </source>
</evidence>
<dbReference type="CDD" id="cd06279">
    <property type="entry name" value="PBP1_LacI-like"/>
    <property type="match status" value="1"/>
</dbReference>
<dbReference type="PANTHER" id="PTHR30146">
    <property type="entry name" value="LACI-RELATED TRANSCRIPTIONAL REPRESSOR"/>
    <property type="match status" value="1"/>
</dbReference>
<dbReference type="SUPFAM" id="SSF47413">
    <property type="entry name" value="lambda repressor-like DNA-binding domains"/>
    <property type="match status" value="1"/>
</dbReference>
<keyword evidence="2" id="KW-0238">DNA-binding</keyword>
<dbReference type="PROSITE" id="PS50932">
    <property type="entry name" value="HTH_LACI_2"/>
    <property type="match status" value="1"/>
</dbReference>